<dbReference type="GO" id="GO:0006465">
    <property type="term" value="P:signal peptide processing"/>
    <property type="evidence" value="ECO:0007669"/>
    <property type="project" value="InterPro"/>
</dbReference>
<feature type="region of interest" description="Disordered" evidence="9">
    <location>
        <begin position="205"/>
        <end position="229"/>
    </location>
</feature>
<evidence type="ECO:0000256" key="7">
    <source>
        <dbReference type="ARBA" id="ARBA00023136"/>
    </source>
</evidence>
<keyword evidence="5" id="KW-0256">Endoplasmic reticulum</keyword>
<evidence type="ECO:0000256" key="2">
    <source>
        <dbReference type="ARBA" id="ARBA00007324"/>
    </source>
</evidence>
<sequence>MAVSQEKITLYNLADLKNTSDDAIPNYLNSLGFKQSHHLTDVRLGLGYTALALAGACFLWDYKLGFENTKYYTAAAVLLYSVLNGLLTVWIMFVEKGVIYTGTSKSGDTVKIATSTKKNVPQYNLTITTTSKSGKSETIAVSRPFTEWFDAAGHFVALPFQTMLATSIPAVGRLDPQRAQAGQDEKMAAYTPEMLAALVQENSSVARATAETSTTGADTGKKTKQRRKA</sequence>
<dbReference type="Proteomes" id="UP001303473">
    <property type="component" value="Unassembled WGS sequence"/>
</dbReference>
<keyword evidence="4 10" id="KW-0812">Transmembrane</keyword>
<evidence type="ECO:0000256" key="5">
    <source>
        <dbReference type="ARBA" id="ARBA00022824"/>
    </source>
</evidence>
<dbReference type="AlphaFoldDB" id="A0AAN6N180"/>
<evidence type="ECO:0000256" key="3">
    <source>
        <dbReference type="ARBA" id="ARBA00017057"/>
    </source>
</evidence>
<evidence type="ECO:0000256" key="8">
    <source>
        <dbReference type="ARBA" id="ARBA00045608"/>
    </source>
</evidence>
<evidence type="ECO:0000256" key="9">
    <source>
        <dbReference type="SAM" id="MobiDB-lite"/>
    </source>
</evidence>
<comment type="function">
    <text evidence="8">Component of the signal peptidase complex (SPC) which catalyzes the cleavage of N-terminal signal sequences from nascent proteins as they are translocated into the lumen of the endoplasmic reticulum. Enhances the enzymatic activity of SPC and facilitates the interactions between different components of the translocation site.</text>
</comment>
<dbReference type="Pfam" id="PF06703">
    <property type="entry name" value="SPC25"/>
    <property type="match status" value="1"/>
</dbReference>
<dbReference type="GO" id="GO:0045047">
    <property type="term" value="P:protein targeting to ER"/>
    <property type="evidence" value="ECO:0007669"/>
    <property type="project" value="TreeGrafter"/>
</dbReference>
<feature type="transmembrane region" description="Helical" evidence="10">
    <location>
        <begin position="72"/>
        <end position="93"/>
    </location>
</feature>
<keyword evidence="12" id="KW-1185">Reference proteome</keyword>
<dbReference type="PANTHER" id="PTHR13085:SF0">
    <property type="entry name" value="SIGNAL PEPTIDASE COMPLEX SUBUNIT 2"/>
    <property type="match status" value="1"/>
</dbReference>
<organism evidence="11 12">
    <name type="scientific">Diplogelasinospora grovesii</name>
    <dbReference type="NCBI Taxonomy" id="303347"/>
    <lineage>
        <taxon>Eukaryota</taxon>
        <taxon>Fungi</taxon>
        <taxon>Dikarya</taxon>
        <taxon>Ascomycota</taxon>
        <taxon>Pezizomycotina</taxon>
        <taxon>Sordariomycetes</taxon>
        <taxon>Sordariomycetidae</taxon>
        <taxon>Sordariales</taxon>
        <taxon>Diplogelasinosporaceae</taxon>
        <taxon>Diplogelasinospora</taxon>
    </lineage>
</organism>
<evidence type="ECO:0000256" key="6">
    <source>
        <dbReference type="ARBA" id="ARBA00022989"/>
    </source>
</evidence>
<proteinExistence type="inferred from homology"/>
<keyword evidence="7 10" id="KW-0472">Membrane</keyword>
<comment type="subcellular location">
    <subcellularLocation>
        <location evidence="1">Endoplasmic reticulum membrane</location>
        <topology evidence="1">Multi-pass membrane protein</topology>
    </subcellularLocation>
</comment>
<protein>
    <recommendedName>
        <fullName evidence="3">Signal peptidase complex subunit 2</fullName>
    </recommendedName>
</protein>
<keyword evidence="6 10" id="KW-1133">Transmembrane helix</keyword>
<accession>A0AAN6N180</accession>
<dbReference type="GO" id="GO:0005787">
    <property type="term" value="C:signal peptidase complex"/>
    <property type="evidence" value="ECO:0007669"/>
    <property type="project" value="InterPro"/>
</dbReference>
<evidence type="ECO:0000256" key="10">
    <source>
        <dbReference type="SAM" id="Phobius"/>
    </source>
</evidence>
<feature type="transmembrane region" description="Helical" evidence="10">
    <location>
        <begin position="42"/>
        <end position="60"/>
    </location>
</feature>
<name>A0AAN6N180_9PEZI</name>
<gene>
    <name evidence="11" type="ORF">QBC46DRAFT_357429</name>
</gene>
<evidence type="ECO:0000256" key="4">
    <source>
        <dbReference type="ARBA" id="ARBA00022692"/>
    </source>
</evidence>
<reference evidence="12" key="1">
    <citation type="journal article" date="2023" name="Mol. Phylogenet. Evol.">
        <title>Genome-scale phylogeny and comparative genomics of the fungal order Sordariales.</title>
        <authorList>
            <person name="Hensen N."/>
            <person name="Bonometti L."/>
            <person name="Westerberg I."/>
            <person name="Brannstrom I.O."/>
            <person name="Guillou S."/>
            <person name="Cros-Aarteil S."/>
            <person name="Calhoun S."/>
            <person name="Haridas S."/>
            <person name="Kuo A."/>
            <person name="Mondo S."/>
            <person name="Pangilinan J."/>
            <person name="Riley R."/>
            <person name="LaButti K."/>
            <person name="Andreopoulos B."/>
            <person name="Lipzen A."/>
            <person name="Chen C."/>
            <person name="Yan M."/>
            <person name="Daum C."/>
            <person name="Ng V."/>
            <person name="Clum A."/>
            <person name="Steindorff A."/>
            <person name="Ohm R.A."/>
            <person name="Martin F."/>
            <person name="Silar P."/>
            <person name="Natvig D.O."/>
            <person name="Lalanne C."/>
            <person name="Gautier V."/>
            <person name="Ament-Velasquez S.L."/>
            <person name="Kruys A."/>
            <person name="Hutchinson M.I."/>
            <person name="Powell A.J."/>
            <person name="Barry K."/>
            <person name="Miller A.N."/>
            <person name="Grigoriev I.V."/>
            <person name="Debuchy R."/>
            <person name="Gladieux P."/>
            <person name="Hiltunen Thoren M."/>
            <person name="Johannesson H."/>
        </authorList>
    </citation>
    <scope>NUCLEOTIDE SEQUENCE [LARGE SCALE GENOMIC DNA]</scope>
    <source>
        <strain evidence="12">CBS 340.73</strain>
    </source>
</reference>
<evidence type="ECO:0000313" key="12">
    <source>
        <dbReference type="Proteomes" id="UP001303473"/>
    </source>
</evidence>
<feature type="compositionally biased region" description="Polar residues" evidence="9">
    <location>
        <begin position="205"/>
        <end position="217"/>
    </location>
</feature>
<comment type="caution">
    <text evidence="11">The sequence shown here is derived from an EMBL/GenBank/DDBJ whole genome shotgun (WGS) entry which is preliminary data.</text>
</comment>
<evidence type="ECO:0000313" key="11">
    <source>
        <dbReference type="EMBL" id="KAK3936479.1"/>
    </source>
</evidence>
<comment type="similarity">
    <text evidence="2">Belongs to the SPCS2 family.</text>
</comment>
<dbReference type="EMBL" id="MU853882">
    <property type="protein sequence ID" value="KAK3936479.1"/>
    <property type="molecule type" value="Genomic_DNA"/>
</dbReference>
<evidence type="ECO:0000256" key="1">
    <source>
        <dbReference type="ARBA" id="ARBA00004477"/>
    </source>
</evidence>
<dbReference type="PANTHER" id="PTHR13085">
    <property type="entry name" value="MICROSOMAL SIGNAL PEPTIDASE 25 KDA SUBUNIT"/>
    <property type="match status" value="1"/>
</dbReference>
<dbReference type="InterPro" id="IPR009582">
    <property type="entry name" value="Spc2/SPCS2"/>
</dbReference>